<dbReference type="OrthoDB" id="2567404at2"/>
<dbReference type="EMBL" id="RJKN01000012">
    <property type="protein sequence ID" value="ROP26585.1"/>
    <property type="molecule type" value="Genomic_DNA"/>
</dbReference>
<protein>
    <recommendedName>
        <fullName evidence="4">Lipoprotein</fullName>
    </recommendedName>
</protein>
<evidence type="ECO:0008006" key="4">
    <source>
        <dbReference type="Google" id="ProtNLM"/>
    </source>
</evidence>
<name>A0A3N1G8L6_9ACTN</name>
<sequence length="132" mass="13770">MAALLVSLLAVPTGCATVQTPTAPSASSCLPPARGDAQIDWVPFVVVDGQMYATSYDPEHALEESEVGDVVATVSCRIADVGDPDFRPRDGDSAYLPAGTSLHEVRGRAPGSALAALEDGTWRLFTPVDEQG</sequence>
<reference evidence="2 3" key="1">
    <citation type="journal article" date="2015" name="Stand. Genomic Sci.">
        <title>Genomic Encyclopedia of Bacterial and Archaeal Type Strains, Phase III: the genomes of soil and plant-associated and newly described type strains.</title>
        <authorList>
            <person name="Whitman W.B."/>
            <person name="Woyke T."/>
            <person name="Klenk H.P."/>
            <person name="Zhou Y."/>
            <person name="Lilburn T.G."/>
            <person name="Beck B.J."/>
            <person name="De Vos P."/>
            <person name="Vandamme P."/>
            <person name="Eisen J.A."/>
            <person name="Garrity G."/>
            <person name="Hugenholtz P."/>
            <person name="Kyrpides N.C."/>
        </authorList>
    </citation>
    <scope>NUCLEOTIDE SEQUENCE [LARGE SCALE GENOMIC DNA]</scope>
    <source>
        <strain evidence="2 3">CECT 7306</strain>
    </source>
</reference>
<organism evidence="2 3">
    <name type="scientific">Pseudokineococcus lusitanus</name>
    <dbReference type="NCBI Taxonomy" id="763993"/>
    <lineage>
        <taxon>Bacteria</taxon>
        <taxon>Bacillati</taxon>
        <taxon>Actinomycetota</taxon>
        <taxon>Actinomycetes</taxon>
        <taxon>Kineosporiales</taxon>
        <taxon>Kineosporiaceae</taxon>
        <taxon>Pseudokineococcus</taxon>
    </lineage>
</organism>
<evidence type="ECO:0000313" key="2">
    <source>
        <dbReference type="EMBL" id="ROP26585.1"/>
    </source>
</evidence>
<accession>A0A3N1G8L6</accession>
<proteinExistence type="predicted"/>
<dbReference type="AlphaFoldDB" id="A0A3N1G8L6"/>
<dbReference type="RefSeq" id="WP_148058133.1">
    <property type="nucleotide sequence ID" value="NZ_RJKN01000012.1"/>
</dbReference>
<evidence type="ECO:0000313" key="3">
    <source>
        <dbReference type="Proteomes" id="UP000276232"/>
    </source>
</evidence>
<feature type="chain" id="PRO_5038797764" description="Lipoprotein" evidence="1">
    <location>
        <begin position="17"/>
        <end position="132"/>
    </location>
</feature>
<evidence type="ECO:0000256" key="1">
    <source>
        <dbReference type="SAM" id="SignalP"/>
    </source>
</evidence>
<dbReference type="Proteomes" id="UP000276232">
    <property type="component" value="Unassembled WGS sequence"/>
</dbReference>
<feature type="signal peptide" evidence="1">
    <location>
        <begin position="1"/>
        <end position="16"/>
    </location>
</feature>
<gene>
    <name evidence="2" type="ORF">EDC03_3342</name>
</gene>
<keyword evidence="3" id="KW-1185">Reference proteome</keyword>
<comment type="caution">
    <text evidence="2">The sequence shown here is derived from an EMBL/GenBank/DDBJ whole genome shotgun (WGS) entry which is preliminary data.</text>
</comment>
<dbReference type="InParanoid" id="A0A3N1G8L6"/>
<keyword evidence="1" id="KW-0732">Signal</keyword>